<dbReference type="AlphaFoldDB" id="A0A8C9RDQ6"/>
<evidence type="ECO:0008006" key="5">
    <source>
        <dbReference type="Google" id="ProtNLM"/>
    </source>
</evidence>
<feature type="compositionally biased region" description="Polar residues" evidence="2">
    <location>
        <begin position="139"/>
        <end position="150"/>
    </location>
</feature>
<accession>A0A8C9RDQ6</accession>
<dbReference type="PANTHER" id="PTHR16476">
    <property type="entry name" value="FAMILY WITH SEQUENCE SIMILARITY 216 MEMBER A"/>
    <property type="match status" value="1"/>
</dbReference>
<dbReference type="Ensembl" id="ENSSFOT00015010069.2">
    <property type="protein sequence ID" value="ENSSFOP00015009931.1"/>
    <property type="gene ID" value="ENSSFOG00015006463.2"/>
</dbReference>
<gene>
    <name evidence="3" type="primary">fam216a</name>
</gene>
<protein>
    <recommendedName>
        <fullName evidence="5">Protein FAM216A-like</fullName>
    </recommendedName>
</protein>
<evidence type="ECO:0000256" key="1">
    <source>
        <dbReference type="ARBA" id="ARBA00008615"/>
    </source>
</evidence>
<feature type="region of interest" description="Disordered" evidence="2">
    <location>
        <begin position="89"/>
        <end position="207"/>
    </location>
</feature>
<keyword evidence="4" id="KW-1185">Reference proteome</keyword>
<organism evidence="3 4">
    <name type="scientific">Scleropages formosus</name>
    <name type="common">Asian bonytongue</name>
    <name type="synonym">Osteoglossum formosum</name>
    <dbReference type="NCBI Taxonomy" id="113540"/>
    <lineage>
        <taxon>Eukaryota</taxon>
        <taxon>Metazoa</taxon>
        <taxon>Chordata</taxon>
        <taxon>Craniata</taxon>
        <taxon>Vertebrata</taxon>
        <taxon>Euteleostomi</taxon>
        <taxon>Actinopterygii</taxon>
        <taxon>Neopterygii</taxon>
        <taxon>Teleostei</taxon>
        <taxon>Osteoglossocephala</taxon>
        <taxon>Osteoglossomorpha</taxon>
        <taxon>Osteoglossiformes</taxon>
        <taxon>Osteoglossidae</taxon>
        <taxon>Scleropages</taxon>
    </lineage>
</organism>
<proteinExistence type="inferred from homology"/>
<dbReference type="Proteomes" id="UP000694397">
    <property type="component" value="Chromosome 17"/>
</dbReference>
<dbReference type="PANTHER" id="PTHR16476:SF4">
    <property type="entry name" value="PROTEIN FAM216A"/>
    <property type="match status" value="1"/>
</dbReference>
<evidence type="ECO:0000313" key="4">
    <source>
        <dbReference type="Proteomes" id="UP000694397"/>
    </source>
</evidence>
<feature type="region of interest" description="Disordered" evidence="2">
    <location>
        <begin position="1"/>
        <end position="20"/>
    </location>
</feature>
<reference evidence="3" key="2">
    <citation type="submission" date="2025-08" db="UniProtKB">
        <authorList>
            <consortium name="Ensembl"/>
        </authorList>
    </citation>
    <scope>IDENTIFICATION</scope>
</reference>
<reference evidence="3 4" key="1">
    <citation type="submission" date="2019-04" db="EMBL/GenBank/DDBJ databases">
        <authorList>
            <consortium name="Wellcome Sanger Institute Data Sharing"/>
        </authorList>
    </citation>
    <scope>NUCLEOTIDE SEQUENCE [LARGE SCALE GENOMIC DNA]</scope>
</reference>
<evidence type="ECO:0000256" key="2">
    <source>
        <dbReference type="SAM" id="MobiDB-lite"/>
    </source>
</evidence>
<dbReference type="InterPro" id="IPR029373">
    <property type="entry name" value="FAM216"/>
</dbReference>
<dbReference type="Pfam" id="PF15107">
    <property type="entry name" value="FAM216B"/>
    <property type="match status" value="1"/>
</dbReference>
<comment type="similarity">
    <text evidence="1">Belongs to the FAM216 family.</text>
</comment>
<sequence>MVKMQTLAPLKPQPKPTSESHQMATIHIPKSMLTAPFLQHPSLTAGQKRYLYSIANVYSTRHMRALMKQQYLDVLHRCIRAGQCSLRENKNTGSNTCVKKKRSDGESRKNSTATMRQAGNGDRHGTAGGSGRTSLPRIGSQNRTVSSISTSKDRDGRKRKTNDYTEGNATGKGTDVSETQKTNEEEFLNENMSSLSVEGNEELLMEV</sequence>
<name>A0A8C9RDQ6_SCLFO</name>
<dbReference type="GeneTree" id="ENSGT01130000278394"/>
<dbReference type="OrthoDB" id="5980156at2759"/>
<evidence type="ECO:0000313" key="3">
    <source>
        <dbReference type="Ensembl" id="ENSSFOP00015009931.1"/>
    </source>
</evidence>
<reference evidence="3" key="3">
    <citation type="submission" date="2025-09" db="UniProtKB">
        <authorList>
            <consortium name="Ensembl"/>
        </authorList>
    </citation>
    <scope>IDENTIFICATION</scope>
</reference>